<proteinExistence type="predicted"/>
<feature type="region of interest" description="Disordered" evidence="1">
    <location>
        <begin position="108"/>
        <end position="135"/>
    </location>
</feature>
<evidence type="ECO:0000313" key="2">
    <source>
        <dbReference type="EMBL" id="SOQ49927.1"/>
    </source>
</evidence>
<dbReference type="AlphaFoldDB" id="A0A2H1WA60"/>
<dbReference type="EMBL" id="ODYU01007285">
    <property type="protein sequence ID" value="SOQ49927.1"/>
    <property type="molecule type" value="Genomic_DNA"/>
</dbReference>
<reference evidence="2" key="1">
    <citation type="submission" date="2016-07" db="EMBL/GenBank/DDBJ databases">
        <authorList>
            <person name="Bretaudeau A."/>
        </authorList>
    </citation>
    <scope>NUCLEOTIDE SEQUENCE</scope>
    <source>
        <strain evidence="2">Rice</strain>
        <tissue evidence="2">Whole body</tissue>
    </source>
</reference>
<protein>
    <submittedName>
        <fullName evidence="2">SFRICE_004046</fullName>
    </submittedName>
</protein>
<accession>A0A2H1WA60</accession>
<organism evidence="2">
    <name type="scientific">Spodoptera frugiperda</name>
    <name type="common">Fall armyworm</name>
    <dbReference type="NCBI Taxonomy" id="7108"/>
    <lineage>
        <taxon>Eukaryota</taxon>
        <taxon>Metazoa</taxon>
        <taxon>Ecdysozoa</taxon>
        <taxon>Arthropoda</taxon>
        <taxon>Hexapoda</taxon>
        <taxon>Insecta</taxon>
        <taxon>Pterygota</taxon>
        <taxon>Neoptera</taxon>
        <taxon>Endopterygota</taxon>
        <taxon>Lepidoptera</taxon>
        <taxon>Glossata</taxon>
        <taxon>Ditrysia</taxon>
        <taxon>Noctuoidea</taxon>
        <taxon>Noctuidae</taxon>
        <taxon>Amphipyrinae</taxon>
        <taxon>Spodoptera</taxon>
    </lineage>
</organism>
<gene>
    <name evidence="2" type="ORF">SFRICE_004046</name>
</gene>
<evidence type="ECO:0000256" key="1">
    <source>
        <dbReference type="SAM" id="MobiDB-lite"/>
    </source>
</evidence>
<name>A0A2H1WA60_SPOFR</name>
<sequence>MTSPALDEARENVRLLLTKNHPVPTPAFRAGAPVGKSFNGFPRLVRDERECQTLTDYSVPTSAFRTRALTINRDDNEDFPTTHQIKSRQIQSLIEVNRNGVELLNTVTASDAPSPHDDKLANSKRQSPRPRRVSRNAAHEYKALAWLETIRVSRQIITKLFLLLILSSLASSKGLNRNDDGRVPLMEVNIRVPLNQVSLYLGLGAPVIDTSDTSLAMPLTFVSIHQTVYNDDIDSSIYK</sequence>